<dbReference type="GO" id="GO:0005524">
    <property type="term" value="F:ATP binding"/>
    <property type="evidence" value="ECO:0007669"/>
    <property type="project" value="UniProtKB-KW"/>
</dbReference>
<reference evidence="9 10" key="1">
    <citation type="submission" date="2019-03" db="EMBL/GenBank/DDBJ databases">
        <title>Algoriphagus aquimaris sp. nov., isolated form marine sediment in Pohang, Korea.</title>
        <authorList>
            <person name="Kim J."/>
            <person name="Yoon S.-H."/>
            <person name="Lee S.-S."/>
        </authorList>
    </citation>
    <scope>NUCLEOTIDE SEQUENCE [LARGE SCALE GENOMIC DNA]</scope>
    <source>
        <strain evidence="9 10">F21</strain>
    </source>
</reference>
<dbReference type="PANTHER" id="PTHR33571">
    <property type="entry name" value="SSL8005 PROTEIN"/>
    <property type="match status" value="1"/>
</dbReference>
<evidence type="ECO:0000256" key="5">
    <source>
        <dbReference type="ARBA" id="ARBA00022741"/>
    </source>
</evidence>
<comment type="caution">
    <text evidence="9">The sequence shown here is derived from an EMBL/GenBank/DDBJ whole genome shotgun (WGS) entry which is preliminary data.</text>
</comment>
<feature type="domain" description="Polymerase beta nucleotidyltransferase" evidence="8">
    <location>
        <begin position="9"/>
        <end position="101"/>
    </location>
</feature>
<organism evidence="9 10">
    <name type="scientific">Algoriphagus formosus</name>
    <dbReference type="NCBI Taxonomy" id="2007308"/>
    <lineage>
        <taxon>Bacteria</taxon>
        <taxon>Pseudomonadati</taxon>
        <taxon>Bacteroidota</taxon>
        <taxon>Cytophagia</taxon>
        <taxon>Cytophagales</taxon>
        <taxon>Cyclobacteriaceae</taxon>
        <taxon>Algoriphagus</taxon>
    </lineage>
</organism>
<sequence>MNMLEKNTEAIHNLCKKHKVAKLYAFGSVLTSAFNHGSDIDFLIEFERNEIPDFASNYFELLFALEDLLGREVDLIEYKAIQNPYFKEEIDETRKLIFESPKNILQ</sequence>
<evidence type="ECO:0000256" key="1">
    <source>
        <dbReference type="ARBA" id="ARBA00001946"/>
    </source>
</evidence>
<accession>A0A4R5URS9</accession>
<dbReference type="PANTHER" id="PTHR33571:SF12">
    <property type="entry name" value="BSL3053 PROTEIN"/>
    <property type="match status" value="1"/>
</dbReference>
<keyword evidence="6" id="KW-0067">ATP-binding</keyword>
<keyword evidence="5" id="KW-0547">Nucleotide-binding</keyword>
<evidence type="ECO:0000256" key="4">
    <source>
        <dbReference type="ARBA" id="ARBA00022723"/>
    </source>
</evidence>
<dbReference type="GO" id="GO:0016779">
    <property type="term" value="F:nucleotidyltransferase activity"/>
    <property type="evidence" value="ECO:0007669"/>
    <property type="project" value="UniProtKB-KW"/>
</dbReference>
<keyword evidence="7" id="KW-0460">Magnesium</keyword>
<protein>
    <submittedName>
        <fullName evidence="9">Nucleotidyltransferase</fullName>
    </submittedName>
</protein>
<dbReference type="InterPro" id="IPR052038">
    <property type="entry name" value="Type-VII_TA_antitoxin"/>
</dbReference>
<evidence type="ECO:0000313" key="10">
    <source>
        <dbReference type="Proteomes" id="UP000295438"/>
    </source>
</evidence>
<dbReference type="InterPro" id="IPR043519">
    <property type="entry name" value="NT_sf"/>
</dbReference>
<dbReference type="InterPro" id="IPR041633">
    <property type="entry name" value="Polbeta"/>
</dbReference>
<evidence type="ECO:0000256" key="3">
    <source>
        <dbReference type="ARBA" id="ARBA00022695"/>
    </source>
</evidence>
<keyword evidence="3" id="KW-0548">Nucleotidyltransferase</keyword>
<keyword evidence="10" id="KW-1185">Reference proteome</keyword>
<name>A0A4R5URS9_9BACT</name>
<keyword evidence="2 9" id="KW-0808">Transferase</keyword>
<dbReference type="Pfam" id="PF18765">
    <property type="entry name" value="Polbeta"/>
    <property type="match status" value="1"/>
</dbReference>
<evidence type="ECO:0000259" key="8">
    <source>
        <dbReference type="Pfam" id="PF18765"/>
    </source>
</evidence>
<proteinExistence type="predicted"/>
<dbReference type="RefSeq" id="WP_133391762.1">
    <property type="nucleotide sequence ID" value="NZ_SMUW01000037.1"/>
</dbReference>
<dbReference type="GO" id="GO:0046872">
    <property type="term" value="F:metal ion binding"/>
    <property type="evidence" value="ECO:0007669"/>
    <property type="project" value="UniProtKB-KW"/>
</dbReference>
<evidence type="ECO:0000256" key="7">
    <source>
        <dbReference type="ARBA" id="ARBA00022842"/>
    </source>
</evidence>
<dbReference type="EMBL" id="SMUW01000037">
    <property type="protein sequence ID" value="TDK41656.1"/>
    <property type="molecule type" value="Genomic_DNA"/>
</dbReference>
<dbReference type="AlphaFoldDB" id="A0A4R5URS9"/>
<dbReference type="Gene3D" id="3.30.460.10">
    <property type="entry name" value="Beta Polymerase, domain 2"/>
    <property type="match status" value="1"/>
</dbReference>
<dbReference type="SUPFAM" id="SSF81301">
    <property type="entry name" value="Nucleotidyltransferase"/>
    <property type="match status" value="1"/>
</dbReference>
<dbReference type="Proteomes" id="UP000295438">
    <property type="component" value="Unassembled WGS sequence"/>
</dbReference>
<evidence type="ECO:0000256" key="6">
    <source>
        <dbReference type="ARBA" id="ARBA00022840"/>
    </source>
</evidence>
<comment type="cofactor">
    <cofactor evidence="1">
        <name>Mg(2+)</name>
        <dbReference type="ChEBI" id="CHEBI:18420"/>
    </cofactor>
</comment>
<gene>
    <name evidence="9" type="ORF">E1898_16855</name>
</gene>
<dbReference type="CDD" id="cd05403">
    <property type="entry name" value="NT_KNTase_like"/>
    <property type="match status" value="1"/>
</dbReference>
<evidence type="ECO:0000313" key="9">
    <source>
        <dbReference type="EMBL" id="TDK41656.1"/>
    </source>
</evidence>
<evidence type="ECO:0000256" key="2">
    <source>
        <dbReference type="ARBA" id="ARBA00022679"/>
    </source>
</evidence>
<keyword evidence="4" id="KW-0479">Metal-binding</keyword>